<gene>
    <name evidence="4" type="ORF">DEF24_13000</name>
</gene>
<dbReference type="InterPro" id="IPR009057">
    <property type="entry name" value="Homeodomain-like_sf"/>
</dbReference>
<name>A0A368T5H5_9ACTN</name>
<keyword evidence="5" id="KW-1185">Reference proteome</keyword>
<organism evidence="4 5">
    <name type="scientific">Marinitenerispora sediminis</name>
    <dbReference type="NCBI Taxonomy" id="1931232"/>
    <lineage>
        <taxon>Bacteria</taxon>
        <taxon>Bacillati</taxon>
        <taxon>Actinomycetota</taxon>
        <taxon>Actinomycetes</taxon>
        <taxon>Streptosporangiales</taxon>
        <taxon>Nocardiopsidaceae</taxon>
        <taxon>Marinitenerispora</taxon>
    </lineage>
</organism>
<dbReference type="EMBL" id="QEIN01000090">
    <property type="protein sequence ID" value="RCV58592.1"/>
    <property type="molecule type" value="Genomic_DNA"/>
</dbReference>
<dbReference type="Proteomes" id="UP000253318">
    <property type="component" value="Unassembled WGS sequence"/>
</dbReference>
<protein>
    <recommendedName>
        <fullName evidence="3">Tetracyclin repressor-like C-terminal domain-containing protein</fullName>
    </recommendedName>
</protein>
<dbReference type="Pfam" id="PF16925">
    <property type="entry name" value="TetR_C_13"/>
    <property type="match status" value="1"/>
</dbReference>
<sequence length="168" mass="18003">MLTAATNVQGQSLYTAFGNKDALFHTALAAYCHRQIDGLADAAASAATAWEAAVAIALYQDPGRLGLRPWGCMLARAVAERGRRDQRVRELAARTYTATVEALRAHMDRALQRGEIAPIIPLAELVEAGYAYSQAMAQLRATAPDDAAFEPSRAHARRALDALAGLGR</sequence>
<dbReference type="SUPFAM" id="SSF48498">
    <property type="entry name" value="Tetracyclin repressor-like, C-terminal domain"/>
    <property type="match status" value="1"/>
</dbReference>
<dbReference type="RefSeq" id="WP_114396530.1">
    <property type="nucleotide sequence ID" value="NZ_QEIM01000011.1"/>
</dbReference>
<keyword evidence="2" id="KW-0804">Transcription</keyword>
<dbReference type="OrthoDB" id="9805134at2"/>
<dbReference type="AlphaFoldDB" id="A0A368T5H5"/>
<comment type="caution">
    <text evidence="4">The sequence shown here is derived from an EMBL/GenBank/DDBJ whole genome shotgun (WGS) entry which is preliminary data.</text>
</comment>
<evidence type="ECO:0000259" key="3">
    <source>
        <dbReference type="Pfam" id="PF16925"/>
    </source>
</evidence>
<evidence type="ECO:0000256" key="2">
    <source>
        <dbReference type="ARBA" id="ARBA00023163"/>
    </source>
</evidence>
<evidence type="ECO:0000256" key="1">
    <source>
        <dbReference type="ARBA" id="ARBA00023015"/>
    </source>
</evidence>
<proteinExistence type="predicted"/>
<dbReference type="InterPro" id="IPR036271">
    <property type="entry name" value="Tet_transcr_reg_TetR-rel_C_sf"/>
</dbReference>
<dbReference type="PANTHER" id="PTHR47506:SF1">
    <property type="entry name" value="HTH-TYPE TRANSCRIPTIONAL REGULATOR YJDC"/>
    <property type="match status" value="1"/>
</dbReference>
<evidence type="ECO:0000313" key="4">
    <source>
        <dbReference type="EMBL" id="RCV58592.1"/>
    </source>
</evidence>
<dbReference type="InterPro" id="IPR011075">
    <property type="entry name" value="TetR_C"/>
</dbReference>
<keyword evidence="1" id="KW-0805">Transcription regulation</keyword>
<dbReference type="SUPFAM" id="SSF46689">
    <property type="entry name" value="Homeodomain-like"/>
    <property type="match status" value="1"/>
</dbReference>
<evidence type="ECO:0000313" key="5">
    <source>
        <dbReference type="Proteomes" id="UP000253318"/>
    </source>
</evidence>
<dbReference type="PANTHER" id="PTHR47506">
    <property type="entry name" value="TRANSCRIPTIONAL REGULATORY PROTEIN"/>
    <property type="match status" value="1"/>
</dbReference>
<accession>A0A368T5H5</accession>
<reference evidence="4 5" key="1">
    <citation type="submission" date="2018-04" db="EMBL/GenBank/DDBJ databases">
        <title>Novel actinobacteria from marine sediment.</title>
        <authorList>
            <person name="Ng Z.Y."/>
            <person name="Tan G.Y.A."/>
        </authorList>
    </citation>
    <scope>NUCLEOTIDE SEQUENCE [LARGE SCALE GENOMIC DNA]</scope>
    <source>
        <strain evidence="4 5">TPS81</strain>
    </source>
</reference>
<dbReference type="Gene3D" id="1.10.357.10">
    <property type="entry name" value="Tetracycline Repressor, domain 2"/>
    <property type="match status" value="1"/>
</dbReference>
<feature type="domain" description="Tetracyclin repressor-like C-terminal" evidence="3">
    <location>
        <begin position="69"/>
        <end position="153"/>
    </location>
</feature>